<keyword evidence="3" id="KW-1185">Reference proteome</keyword>
<evidence type="ECO:0000259" key="1">
    <source>
        <dbReference type="PROSITE" id="PS51186"/>
    </source>
</evidence>
<organism evidence="2 3">
    <name type="scientific">Rubellicoccus peritrichatus</name>
    <dbReference type="NCBI Taxonomy" id="3080537"/>
    <lineage>
        <taxon>Bacteria</taxon>
        <taxon>Pseudomonadati</taxon>
        <taxon>Verrucomicrobiota</taxon>
        <taxon>Opitutia</taxon>
        <taxon>Puniceicoccales</taxon>
        <taxon>Cerasicoccaceae</taxon>
        <taxon>Rubellicoccus</taxon>
    </lineage>
</organism>
<dbReference type="Proteomes" id="UP001304300">
    <property type="component" value="Chromosome"/>
</dbReference>
<dbReference type="EC" id="2.3.1.-" evidence="2"/>
<protein>
    <submittedName>
        <fullName evidence="2">GNAT family N-acetyltransferase</fullName>
        <ecNumber evidence="2">2.3.1.-</ecNumber>
    </submittedName>
</protein>
<dbReference type="EMBL" id="CP136920">
    <property type="protein sequence ID" value="WOO41674.1"/>
    <property type="molecule type" value="Genomic_DNA"/>
</dbReference>
<sequence length="177" mass="20813">MFIRQINDRTKISLSVPQYADELFALTDKNRTMLRQWLPWLDHTKEPKDTRDFITAQLSRFTESKALHTTIFYDDRIAGVLAFNTIDSQNRAGHIGYWLGSDFQGKGIMTECVKDLMKIGEDFFSLERFEIRCAVENSKSRAIPERLDFQNEGTIRRAERVYENWYDHIVYGKIKSC</sequence>
<evidence type="ECO:0000313" key="3">
    <source>
        <dbReference type="Proteomes" id="UP001304300"/>
    </source>
</evidence>
<dbReference type="PROSITE" id="PS51186">
    <property type="entry name" value="GNAT"/>
    <property type="match status" value="1"/>
</dbReference>
<dbReference type="GO" id="GO:0005737">
    <property type="term" value="C:cytoplasm"/>
    <property type="evidence" value="ECO:0007669"/>
    <property type="project" value="TreeGrafter"/>
</dbReference>
<dbReference type="GO" id="GO:1990189">
    <property type="term" value="F:protein N-terminal-serine acetyltransferase activity"/>
    <property type="evidence" value="ECO:0007669"/>
    <property type="project" value="TreeGrafter"/>
</dbReference>
<dbReference type="RefSeq" id="WP_317834158.1">
    <property type="nucleotide sequence ID" value="NZ_CP136920.1"/>
</dbReference>
<dbReference type="PANTHER" id="PTHR43441:SF12">
    <property type="entry name" value="RIBOSOMAL N-ACETYLTRANSFERASE YDAF-RELATED"/>
    <property type="match status" value="1"/>
</dbReference>
<dbReference type="Pfam" id="PF13302">
    <property type="entry name" value="Acetyltransf_3"/>
    <property type="match status" value="1"/>
</dbReference>
<gene>
    <name evidence="2" type="ORF">RZN69_01140</name>
</gene>
<dbReference type="AlphaFoldDB" id="A0AAQ3LGH2"/>
<dbReference type="GO" id="GO:0008999">
    <property type="term" value="F:protein-N-terminal-alanine acetyltransferase activity"/>
    <property type="evidence" value="ECO:0007669"/>
    <property type="project" value="TreeGrafter"/>
</dbReference>
<reference evidence="2 3" key="1">
    <citation type="submission" date="2023-10" db="EMBL/GenBank/DDBJ databases">
        <title>Rubellicoccus peritrichatus gen. nov., sp. nov., isolated from an algae of coral reef tank.</title>
        <authorList>
            <person name="Luo J."/>
        </authorList>
    </citation>
    <scope>NUCLEOTIDE SEQUENCE [LARGE SCALE GENOMIC DNA]</scope>
    <source>
        <strain evidence="2 3">CR14</strain>
    </source>
</reference>
<keyword evidence="2" id="KW-0012">Acyltransferase</keyword>
<proteinExistence type="predicted"/>
<feature type="domain" description="N-acetyltransferase" evidence="1">
    <location>
        <begin position="24"/>
        <end position="177"/>
    </location>
</feature>
<dbReference type="InterPro" id="IPR016181">
    <property type="entry name" value="Acyl_CoA_acyltransferase"/>
</dbReference>
<dbReference type="KEGG" id="puo:RZN69_01140"/>
<evidence type="ECO:0000313" key="2">
    <source>
        <dbReference type="EMBL" id="WOO41674.1"/>
    </source>
</evidence>
<dbReference type="PANTHER" id="PTHR43441">
    <property type="entry name" value="RIBOSOMAL-PROTEIN-SERINE ACETYLTRANSFERASE"/>
    <property type="match status" value="1"/>
</dbReference>
<dbReference type="InterPro" id="IPR000182">
    <property type="entry name" value="GNAT_dom"/>
</dbReference>
<dbReference type="SUPFAM" id="SSF55729">
    <property type="entry name" value="Acyl-CoA N-acyltransferases (Nat)"/>
    <property type="match status" value="1"/>
</dbReference>
<keyword evidence="2" id="KW-0808">Transferase</keyword>
<dbReference type="InterPro" id="IPR051908">
    <property type="entry name" value="Ribosomal_N-acetyltransferase"/>
</dbReference>
<dbReference type="Gene3D" id="3.40.630.30">
    <property type="match status" value="1"/>
</dbReference>
<name>A0AAQ3LGH2_9BACT</name>
<accession>A0AAQ3LGH2</accession>